<comment type="function">
    <text evidence="7">Catalyzes the N-acylation of UDP-3-O-acylglucosamine using 3-hydroxyacyl-ACP as the acyl donor. Is involved in the biosynthesis of lipid A, a phosphorylated glycolipid that anchors the lipopolysaccharide to the outer membrane of the cell.</text>
</comment>
<keyword evidence="5 7" id="KW-0443">Lipid metabolism</keyword>
<accession>A0ABM7UZN8</accession>
<name>A0ABM7UZN8_9FLAO</name>
<sequence>MILFELNTVINQPKTMKSYSIQEINEVLKGTIVGSINPTITAPEQLDEASATEITFIGHRKYEKNWATSKACAAVVNEDISIEPGDNRIFIKVKNADLAMSQVLELFAPPSPVFHVEIHPTAVIDASATIGKGSKIGANVYVGPKTTIGENTILYPNVTVLDECSIGNNTVIWSGTVVRERCHIGHHCIIHPNATIGADGFGFRPDPEKGLVKIPQIGNVVIGNGVEIGANSCVDRGKFSSTVLGDGCKIDNLVQIGHNSKLGRFCIMAGNSGLAGSVTLGTGVIIGGSASIKDHTTLGDGAIVGAGSGVVSNVEAGKTVLGYPAVDARDALKQWAILKRLVEDSKK</sequence>
<dbReference type="InterPro" id="IPR018357">
    <property type="entry name" value="Hexapep_transf_CS"/>
</dbReference>
<dbReference type="EC" id="2.3.1.191" evidence="7"/>
<evidence type="ECO:0000256" key="2">
    <source>
        <dbReference type="ARBA" id="ARBA00022556"/>
    </source>
</evidence>
<feature type="active site" description="Proton acceptor" evidence="7">
    <location>
        <position position="258"/>
    </location>
</feature>
<dbReference type="InterPro" id="IPR020573">
    <property type="entry name" value="UDP_GlcNAc_AcTrfase_non-rep"/>
</dbReference>
<evidence type="ECO:0000313" key="10">
    <source>
        <dbReference type="EMBL" id="BDB53041.1"/>
    </source>
</evidence>
<organism evidence="10 11">
    <name type="scientific">Flavobacterium ammonificans</name>
    <dbReference type="NCBI Taxonomy" id="1751056"/>
    <lineage>
        <taxon>Bacteria</taxon>
        <taxon>Pseudomonadati</taxon>
        <taxon>Bacteroidota</taxon>
        <taxon>Flavobacteriia</taxon>
        <taxon>Flavobacteriales</taxon>
        <taxon>Flavobacteriaceae</taxon>
        <taxon>Flavobacterium</taxon>
    </lineage>
</organism>
<gene>
    <name evidence="10" type="primary">lpxD_1</name>
    <name evidence="7" type="synonym">lpxD</name>
    <name evidence="10" type="ORF">GENT11_13530</name>
</gene>
<dbReference type="Gene3D" id="2.160.10.10">
    <property type="entry name" value="Hexapeptide repeat proteins"/>
    <property type="match status" value="1"/>
</dbReference>
<dbReference type="PANTHER" id="PTHR43378:SF2">
    <property type="entry name" value="UDP-3-O-ACYLGLUCOSAMINE N-ACYLTRANSFERASE 1, MITOCHONDRIAL-RELATED"/>
    <property type="match status" value="1"/>
</dbReference>
<dbReference type="InterPro" id="IPR056729">
    <property type="entry name" value="GMPPB_C"/>
</dbReference>
<keyword evidence="6 7" id="KW-0012">Acyltransferase</keyword>
<protein>
    <recommendedName>
        <fullName evidence="7">UDP-3-O-acylglucosamine N-acyltransferase</fullName>
        <ecNumber evidence="7">2.3.1.191</ecNumber>
    </recommendedName>
</protein>
<keyword evidence="11" id="KW-1185">Reference proteome</keyword>
<reference evidence="10 11" key="1">
    <citation type="journal article" date="2022" name="Int. J. Syst. Evol. Microbiol.">
        <title>Flavobacterium ammonificans sp. nov. and Flavobacterium ammoniigenes sp. nov., ammonifying bacteria isolated from surface river water.</title>
        <authorList>
            <person name="Watanabe K."/>
            <person name="Kitamura T."/>
            <person name="Ogata Y."/>
            <person name="Shindo C."/>
            <person name="Suda W."/>
        </authorList>
    </citation>
    <scope>NUCLEOTIDE SEQUENCE [LARGE SCALE GENOMIC DNA]</scope>
    <source>
        <strain evidence="10 11">GENT11</strain>
    </source>
</reference>
<dbReference type="InterPro" id="IPR007691">
    <property type="entry name" value="LpxD"/>
</dbReference>
<dbReference type="PROSITE" id="PS00101">
    <property type="entry name" value="HEXAPEP_TRANSFERASES"/>
    <property type="match status" value="1"/>
</dbReference>
<dbReference type="HAMAP" id="MF_00523">
    <property type="entry name" value="LpxD"/>
    <property type="match status" value="1"/>
</dbReference>
<evidence type="ECO:0000256" key="6">
    <source>
        <dbReference type="ARBA" id="ARBA00023315"/>
    </source>
</evidence>
<dbReference type="Pfam" id="PF04613">
    <property type="entry name" value="LpxD"/>
    <property type="match status" value="1"/>
</dbReference>
<keyword evidence="4 7" id="KW-0677">Repeat</keyword>
<evidence type="ECO:0000256" key="1">
    <source>
        <dbReference type="ARBA" id="ARBA00022516"/>
    </source>
</evidence>
<evidence type="ECO:0000256" key="7">
    <source>
        <dbReference type="HAMAP-Rule" id="MF_00523"/>
    </source>
</evidence>
<evidence type="ECO:0000256" key="5">
    <source>
        <dbReference type="ARBA" id="ARBA00023098"/>
    </source>
</evidence>
<dbReference type="Pfam" id="PF14602">
    <property type="entry name" value="Hexapep_2"/>
    <property type="match status" value="1"/>
</dbReference>
<keyword evidence="3 7" id="KW-0808">Transferase</keyword>
<dbReference type="InterPro" id="IPR001451">
    <property type="entry name" value="Hexapep"/>
</dbReference>
<evidence type="ECO:0000259" key="9">
    <source>
        <dbReference type="Pfam" id="PF25087"/>
    </source>
</evidence>
<evidence type="ECO:0000259" key="8">
    <source>
        <dbReference type="Pfam" id="PF04613"/>
    </source>
</evidence>
<feature type="domain" description="Mannose-1-phosphate guanyltransferase C-terminal" evidence="9">
    <location>
        <begin position="119"/>
        <end position="199"/>
    </location>
</feature>
<dbReference type="CDD" id="cd03352">
    <property type="entry name" value="LbH_LpxD"/>
    <property type="match status" value="1"/>
</dbReference>
<dbReference type="Pfam" id="PF25087">
    <property type="entry name" value="GMPPB_C"/>
    <property type="match status" value="1"/>
</dbReference>
<reference evidence="10 11" key="2">
    <citation type="journal article" date="2022" name="Microorganisms">
        <title>Complete Genome Sequences of Two Flavobacterium ammonificans Strains and a Flavobacterium ammoniigenes Strain of Ammonifying Bacterioplankton Isolated from Surface River Water.</title>
        <authorList>
            <person name="Suda W."/>
            <person name="Ogata Y."/>
            <person name="Shindo C."/>
            <person name="Watanabe K."/>
        </authorList>
    </citation>
    <scope>NUCLEOTIDE SEQUENCE [LARGE SCALE GENOMIC DNA]</scope>
    <source>
        <strain evidence="10 11">GENT11</strain>
    </source>
</reference>
<comment type="catalytic activity">
    <reaction evidence="7">
        <text>a UDP-3-O-[(3R)-3-hydroxyacyl]-alpha-D-glucosamine + a (3R)-hydroxyacyl-[ACP] = a UDP-2-N,3-O-bis[(3R)-3-hydroxyacyl]-alpha-D-glucosamine + holo-[ACP] + H(+)</text>
        <dbReference type="Rhea" id="RHEA:53836"/>
        <dbReference type="Rhea" id="RHEA-COMP:9685"/>
        <dbReference type="Rhea" id="RHEA-COMP:9945"/>
        <dbReference type="ChEBI" id="CHEBI:15378"/>
        <dbReference type="ChEBI" id="CHEBI:64479"/>
        <dbReference type="ChEBI" id="CHEBI:78827"/>
        <dbReference type="ChEBI" id="CHEBI:137740"/>
        <dbReference type="ChEBI" id="CHEBI:137748"/>
        <dbReference type="EC" id="2.3.1.191"/>
    </reaction>
</comment>
<dbReference type="Proteomes" id="UP001319865">
    <property type="component" value="Chromosome"/>
</dbReference>
<comment type="pathway">
    <text evidence="7">Bacterial outer membrane biogenesis; LPS lipid A biosynthesis.</text>
</comment>
<keyword evidence="2 7" id="KW-0441">Lipid A biosynthesis</keyword>
<dbReference type="InterPro" id="IPR011004">
    <property type="entry name" value="Trimer_LpxA-like_sf"/>
</dbReference>
<dbReference type="EMBL" id="AP025183">
    <property type="protein sequence ID" value="BDB53041.1"/>
    <property type="molecule type" value="Genomic_DNA"/>
</dbReference>
<dbReference type="PANTHER" id="PTHR43378">
    <property type="entry name" value="UDP-3-O-ACYLGLUCOSAMINE N-ACYLTRANSFERASE"/>
    <property type="match status" value="1"/>
</dbReference>
<evidence type="ECO:0000313" key="11">
    <source>
        <dbReference type="Proteomes" id="UP001319865"/>
    </source>
</evidence>
<comment type="similarity">
    <text evidence="7">Belongs to the transferase hexapeptide repeat family. LpxD subfamily.</text>
</comment>
<keyword evidence="1 7" id="KW-0444">Lipid biosynthesis</keyword>
<dbReference type="SUPFAM" id="SSF51161">
    <property type="entry name" value="Trimeric LpxA-like enzymes"/>
    <property type="match status" value="1"/>
</dbReference>
<dbReference type="NCBIfam" id="NF002060">
    <property type="entry name" value="PRK00892.1"/>
    <property type="match status" value="1"/>
</dbReference>
<dbReference type="NCBIfam" id="TIGR01853">
    <property type="entry name" value="lipid_A_lpxD"/>
    <property type="match status" value="1"/>
</dbReference>
<evidence type="ECO:0000256" key="3">
    <source>
        <dbReference type="ARBA" id="ARBA00022679"/>
    </source>
</evidence>
<proteinExistence type="inferred from homology"/>
<dbReference type="Gene3D" id="3.40.1390.10">
    <property type="entry name" value="MurE/MurF, N-terminal domain"/>
    <property type="match status" value="1"/>
</dbReference>
<evidence type="ECO:0000256" key="4">
    <source>
        <dbReference type="ARBA" id="ARBA00022737"/>
    </source>
</evidence>
<comment type="subunit">
    <text evidence="7">Homotrimer.</text>
</comment>
<feature type="domain" description="UDP-3-O-[3-hydroxymyristoyl] glucosamine N-acyltransferase non-repeat region" evidence="8">
    <location>
        <begin position="37"/>
        <end position="106"/>
    </location>
</feature>